<dbReference type="SMART" id="SM00866">
    <property type="entry name" value="UTRA"/>
    <property type="match status" value="1"/>
</dbReference>
<dbReference type="InterPro" id="IPR000524">
    <property type="entry name" value="Tscrpt_reg_HTH_GntR"/>
</dbReference>
<dbReference type="Pfam" id="PF00392">
    <property type="entry name" value="GntR"/>
    <property type="match status" value="1"/>
</dbReference>
<dbReference type="PANTHER" id="PTHR44846:SF1">
    <property type="entry name" value="MANNOSYL-D-GLYCERATE TRANSPORT_METABOLISM SYSTEM REPRESSOR MNGR-RELATED"/>
    <property type="match status" value="1"/>
</dbReference>
<dbReference type="PANTHER" id="PTHR44846">
    <property type="entry name" value="MANNOSYL-D-GLYCERATE TRANSPORT/METABOLISM SYSTEM REPRESSOR MNGR-RELATED"/>
    <property type="match status" value="1"/>
</dbReference>
<dbReference type="SMART" id="SM00345">
    <property type="entry name" value="HTH_GNTR"/>
    <property type="match status" value="1"/>
</dbReference>
<dbReference type="PRINTS" id="PR00035">
    <property type="entry name" value="HTHGNTR"/>
</dbReference>
<keyword evidence="2" id="KW-0238">DNA-binding</keyword>
<proteinExistence type="predicted"/>
<name>A0A3G1KRE3_FORW1</name>
<organism evidence="5 6">
    <name type="scientific">Formimonas warabiya</name>
    <dbReference type="NCBI Taxonomy" id="1761012"/>
    <lineage>
        <taxon>Bacteria</taxon>
        <taxon>Bacillati</taxon>
        <taxon>Bacillota</taxon>
        <taxon>Clostridia</taxon>
        <taxon>Eubacteriales</taxon>
        <taxon>Peptococcaceae</taxon>
        <taxon>Candidatus Formimonas</taxon>
    </lineage>
</organism>
<dbReference type="Proteomes" id="UP000323521">
    <property type="component" value="Chromosome"/>
</dbReference>
<feature type="domain" description="HTH gntR-type" evidence="4">
    <location>
        <begin position="7"/>
        <end position="75"/>
    </location>
</feature>
<dbReference type="GO" id="GO:0003677">
    <property type="term" value="F:DNA binding"/>
    <property type="evidence" value="ECO:0007669"/>
    <property type="project" value="UniProtKB-KW"/>
</dbReference>
<dbReference type="PROSITE" id="PS50949">
    <property type="entry name" value="HTH_GNTR"/>
    <property type="match status" value="1"/>
</dbReference>
<dbReference type="InterPro" id="IPR011663">
    <property type="entry name" value="UTRA"/>
</dbReference>
<dbReference type="InterPro" id="IPR036388">
    <property type="entry name" value="WH-like_DNA-bd_sf"/>
</dbReference>
<dbReference type="AlphaFoldDB" id="A0A3G1KRE3"/>
<dbReference type="SUPFAM" id="SSF46785">
    <property type="entry name" value="Winged helix' DNA-binding domain"/>
    <property type="match status" value="1"/>
</dbReference>
<dbReference type="CDD" id="cd07377">
    <property type="entry name" value="WHTH_GntR"/>
    <property type="match status" value="1"/>
</dbReference>
<dbReference type="InterPro" id="IPR050679">
    <property type="entry name" value="Bact_HTH_transcr_reg"/>
</dbReference>
<dbReference type="InterPro" id="IPR036390">
    <property type="entry name" value="WH_DNA-bd_sf"/>
</dbReference>
<evidence type="ECO:0000256" key="1">
    <source>
        <dbReference type="ARBA" id="ARBA00023015"/>
    </source>
</evidence>
<dbReference type="KEGG" id="fwa:DCMF_09875"/>
<dbReference type="Pfam" id="PF07702">
    <property type="entry name" value="UTRA"/>
    <property type="match status" value="1"/>
</dbReference>
<reference evidence="5 6" key="1">
    <citation type="submission" date="2016-10" db="EMBL/GenBank/DDBJ databases">
        <title>Complete Genome Sequence of Peptococcaceae strain DCMF.</title>
        <authorList>
            <person name="Edwards R.J."/>
            <person name="Holland S.I."/>
            <person name="Deshpande N.P."/>
            <person name="Wong Y.K."/>
            <person name="Ertan H."/>
            <person name="Manefield M."/>
            <person name="Russell T.L."/>
            <person name="Lee M.J."/>
        </authorList>
    </citation>
    <scope>NUCLEOTIDE SEQUENCE [LARGE SCALE GENOMIC DNA]</scope>
    <source>
        <strain evidence="5 6">DCMF</strain>
    </source>
</reference>
<dbReference type="Gene3D" id="1.10.10.10">
    <property type="entry name" value="Winged helix-like DNA-binding domain superfamily/Winged helix DNA-binding domain"/>
    <property type="match status" value="1"/>
</dbReference>
<dbReference type="InterPro" id="IPR028978">
    <property type="entry name" value="Chorismate_lyase_/UTRA_dom_sf"/>
</dbReference>
<dbReference type="EMBL" id="CP017634">
    <property type="protein sequence ID" value="ATW25043.1"/>
    <property type="molecule type" value="Genomic_DNA"/>
</dbReference>
<protein>
    <recommendedName>
        <fullName evidence="4">HTH gntR-type domain-containing protein</fullName>
    </recommendedName>
</protein>
<dbReference type="Gene3D" id="3.40.1410.10">
    <property type="entry name" value="Chorismate lyase-like"/>
    <property type="match status" value="1"/>
</dbReference>
<dbReference type="GO" id="GO:0003700">
    <property type="term" value="F:DNA-binding transcription factor activity"/>
    <property type="evidence" value="ECO:0007669"/>
    <property type="project" value="InterPro"/>
</dbReference>
<evidence type="ECO:0000313" key="6">
    <source>
        <dbReference type="Proteomes" id="UP000323521"/>
    </source>
</evidence>
<gene>
    <name evidence="5" type="ORF">DCMF_09875</name>
</gene>
<dbReference type="SUPFAM" id="SSF64288">
    <property type="entry name" value="Chorismate lyase-like"/>
    <property type="match status" value="1"/>
</dbReference>
<dbReference type="GO" id="GO:0045892">
    <property type="term" value="P:negative regulation of DNA-templated transcription"/>
    <property type="evidence" value="ECO:0007669"/>
    <property type="project" value="TreeGrafter"/>
</dbReference>
<evidence type="ECO:0000259" key="4">
    <source>
        <dbReference type="PROSITE" id="PS50949"/>
    </source>
</evidence>
<keyword evidence="1" id="KW-0805">Transcription regulation</keyword>
<accession>A0A3G1KRE3</accession>
<evidence type="ECO:0000256" key="2">
    <source>
        <dbReference type="ARBA" id="ARBA00023125"/>
    </source>
</evidence>
<keyword evidence="3" id="KW-0804">Transcription</keyword>
<evidence type="ECO:0000256" key="3">
    <source>
        <dbReference type="ARBA" id="ARBA00023163"/>
    </source>
</evidence>
<keyword evidence="6" id="KW-1185">Reference proteome</keyword>
<sequence>MAVNIVRPLYYQIAYGLSNKIKNGEFKPGDLIPSETQLSAEYGASKMTVRQGLTLLSDAGYLKTVPGKGNYVDWPRYDIFTVRFNEMEITGGAPGGVKLLEVNMEDPTPEIRQHLNLLPGGKTVVVKRLLYTEGNPSAYDVKYLPYEKGKPVVEREIQNVPFPEMVAKHGELFSVKNEVSISAAAANQECAQKLGVEPSSPLLVVEQKLYSADHKVIGWGKTFCHCDYFRLEAISSQYQRNQVLHKF</sequence>
<evidence type="ECO:0000313" key="5">
    <source>
        <dbReference type="EMBL" id="ATW25043.1"/>
    </source>
</evidence>